<dbReference type="AlphaFoldDB" id="A0A183F738"/>
<keyword evidence="4" id="KW-1185">Reference proteome</keyword>
<evidence type="ECO:0000313" key="5">
    <source>
        <dbReference type="WBParaSite" id="HPBE_0000198001-mRNA-1"/>
    </source>
</evidence>
<feature type="region of interest" description="Disordered" evidence="1">
    <location>
        <begin position="274"/>
        <end position="314"/>
    </location>
</feature>
<sequence>VDGFTRKAEFIVTEWPKQSTIDSFWTLIYDHSCHTVVNLSNQGNPRQYPTFIHNKGKANYGPFIVEVLNYHQYPAMTSHMVKVMKREQSSGRGMSGKVPFKVPFISDKHFLRKCGITYLITCQSCVEEYIGETTRPLHVRVKEHLDGKAKSRTFTATGHHRIHEHTGYDFEVRAKLLAVEAQTASRKALEAFWIHAKDHKLNRKGDVTQEPGLTSVVMQMGSLCPSPRGKKRHSKPPPPPAAVEERNGVPPGESFRLKPEYRGRVHPIDDLCGYRASTPSPSQDSHMGRRLLPPRRRLSQSADAIHERDRDPYREKGAADIKRLLNIRREKADLQKETTKQIQKLVCR</sequence>
<evidence type="ECO:0000313" key="3">
    <source>
        <dbReference type="EMBL" id="VDO22486.1"/>
    </source>
</evidence>
<dbReference type="EMBL" id="UZAH01002580">
    <property type="protein sequence ID" value="VDO22486.1"/>
    <property type="molecule type" value="Genomic_DNA"/>
</dbReference>
<feature type="compositionally biased region" description="Basic residues" evidence="1">
    <location>
        <begin position="288"/>
        <end position="298"/>
    </location>
</feature>
<dbReference type="Pfam" id="PF00102">
    <property type="entry name" value="Y_phosphatase"/>
    <property type="match status" value="1"/>
</dbReference>
<evidence type="ECO:0000259" key="2">
    <source>
        <dbReference type="PROSITE" id="PS50055"/>
    </source>
</evidence>
<dbReference type="InterPro" id="IPR029021">
    <property type="entry name" value="Prot-tyrosine_phosphatase-like"/>
</dbReference>
<dbReference type="InterPro" id="IPR000242">
    <property type="entry name" value="PTP_cat"/>
</dbReference>
<reference evidence="5" key="2">
    <citation type="submission" date="2019-09" db="UniProtKB">
        <authorList>
            <consortium name="WormBaseParasite"/>
        </authorList>
    </citation>
    <scope>IDENTIFICATION</scope>
</reference>
<evidence type="ECO:0000313" key="4">
    <source>
        <dbReference type="Proteomes" id="UP000050761"/>
    </source>
</evidence>
<evidence type="ECO:0000256" key="1">
    <source>
        <dbReference type="SAM" id="MobiDB-lite"/>
    </source>
</evidence>
<organism evidence="4 5">
    <name type="scientific">Heligmosomoides polygyrus</name>
    <name type="common">Parasitic roundworm</name>
    <dbReference type="NCBI Taxonomy" id="6339"/>
    <lineage>
        <taxon>Eukaryota</taxon>
        <taxon>Metazoa</taxon>
        <taxon>Ecdysozoa</taxon>
        <taxon>Nematoda</taxon>
        <taxon>Chromadorea</taxon>
        <taxon>Rhabditida</taxon>
        <taxon>Rhabditina</taxon>
        <taxon>Rhabditomorpha</taxon>
        <taxon>Strongyloidea</taxon>
        <taxon>Heligmosomidae</taxon>
        <taxon>Heligmosomoides</taxon>
    </lineage>
</organism>
<protein>
    <submittedName>
        <fullName evidence="5">Tyrosine-protein phosphatase domain-containing protein</fullName>
    </submittedName>
</protein>
<dbReference type="GO" id="GO:0004725">
    <property type="term" value="F:protein tyrosine phosphatase activity"/>
    <property type="evidence" value="ECO:0007669"/>
    <property type="project" value="InterPro"/>
</dbReference>
<name>A0A183F738_HELPZ</name>
<dbReference type="Gene3D" id="3.90.190.10">
    <property type="entry name" value="Protein tyrosine phosphatase superfamily"/>
    <property type="match status" value="1"/>
</dbReference>
<feature type="compositionally biased region" description="Basic and acidic residues" evidence="1">
    <location>
        <begin position="304"/>
        <end position="314"/>
    </location>
</feature>
<gene>
    <name evidence="3" type="ORF">HPBE_LOCUS1981</name>
</gene>
<dbReference type="SUPFAM" id="SSF52799">
    <property type="entry name" value="(Phosphotyrosine protein) phosphatases II"/>
    <property type="match status" value="1"/>
</dbReference>
<feature type="region of interest" description="Disordered" evidence="1">
    <location>
        <begin position="220"/>
        <end position="260"/>
    </location>
</feature>
<dbReference type="OrthoDB" id="10253954at2759"/>
<reference evidence="3 4" key="1">
    <citation type="submission" date="2018-11" db="EMBL/GenBank/DDBJ databases">
        <authorList>
            <consortium name="Pathogen Informatics"/>
        </authorList>
    </citation>
    <scope>NUCLEOTIDE SEQUENCE [LARGE SCALE GENOMIC DNA]</scope>
</reference>
<feature type="domain" description="Tyrosine-protein phosphatase" evidence="2">
    <location>
        <begin position="1"/>
        <end position="92"/>
    </location>
</feature>
<dbReference type="WBParaSite" id="HPBE_0000198001-mRNA-1">
    <property type="protein sequence ID" value="HPBE_0000198001-mRNA-1"/>
    <property type="gene ID" value="HPBE_0000198001"/>
</dbReference>
<accession>A0A183F738</accession>
<dbReference type="PROSITE" id="PS50055">
    <property type="entry name" value="TYR_PHOSPHATASE_PTP"/>
    <property type="match status" value="1"/>
</dbReference>
<proteinExistence type="predicted"/>
<accession>A0A3P7TLZ7</accession>
<dbReference type="Proteomes" id="UP000050761">
    <property type="component" value="Unassembled WGS sequence"/>
</dbReference>